<dbReference type="Proteomes" id="UP000789524">
    <property type="component" value="Unassembled WGS sequence"/>
</dbReference>
<comment type="caution">
    <text evidence="1">The sequence shown here is derived from an EMBL/GenBank/DDBJ whole genome shotgun (WGS) entry which is preliminary data.</text>
</comment>
<organism evidence="1 2">
    <name type="scientific">Danaus chrysippus</name>
    <name type="common">African queen</name>
    <dbReference type="NCBI Taxonomy" id="151541"/>
    <lineage>
        <taxon>Eukaryota</taxon>
        <taxon>Metazoa</taxon>
        <taxon>Ecdysozoa</taxon>
        <taxon>Arthropoda</taxon>
        <taxon>Hexapoda</taxon>
        <taxon>Insecta</taxon>
        <taxon>Pterygota</taxon>
        <taxon>Neoptera</taxon>
        <taxon>Endopterygota</taxon>
        <taxon>Lepidoptera</taxon>
        <taxon>Glossata</taxon>
        <taxon>Ditrysia</taxon>
        <taxon>Papilionoidea</taxon>
        <taxon>Nymphalidae</taxon>
        <taxon>Danainae</taxon>
        <taxon>Danaini</taxon>
        <taxon>Danaina</taxon>
        <taxon>Danaus</taxon>
        <taxon>Anosia</taxon>
    </lineage>
</organism>
<evidence type="ECO:0000313" key="1">
    <source>
        <dbReference type="EMBL" id="CAG9585440.1"/>
    </source>
</evidence>
<dbReference type="EMBL" id="CAKASE010000083">
    <property type="protein sequence ID" value="CAG9585440.1"/>
    <property type="molecule type" value="Genomic_DNA"/>
</dbReference>
<sequence length="76" mass="8252">MIRRSGPPLDTYFPNLVVRLLSVNHGPGPAVRVRVTRRCASAACVAPTFHAIVASTHSQTDAIFNFTSSLQCRNSL</sequence>
<keyword evidence="2" id="KW-1185">Reference proteome</keyword>
<dbReference type="AlphaFoldDB" id="A0A8J2RJZ5"/>
<evidence type="ECO:0000313" key="2">
    <source>
        <dbReference type="Proteomes" id="UP000789524"/>
    </source>
</evidence>
<accession>A0A8J2RJZ5</accession>
<name>A0A8J2RJZ5_9NEOP</name>
<gene>
    <name evidence="1" type="ORF">DCHRY22_LOCUS15848</name>
</gene>
<proteinExistence type="predicted"/>
<protein>
    <submittedName>
        <fullName evidence="1">(African queen) hypothetical protein</fullName>
    </submittedName>
</protein>
<reference evidence="1" key="1">
    <citation type="submission" date="2021-09" db="EMBL/GenBank/DDBJ databases">
        <authorList>
            <person name="Martin H S."/>
        </authorList>
    </citation>
    <scope>NUCLEOTIDE SEQUENCE</scope>
</reference>